<dbReference type="RefSeq" id="WP_094508379.1">
    <property type="nucleotide sequence ID" value="NZ_JBHEEK010000003.1"/>
</dbReference>
<keyword evidence="3" id="KW-1185">Reference proteome</keyword>
<name>A0A256FJD7_9HYPH</name>
<evidence type="ECO:0008006" key="4">
    <source>
        <dbReference type="Google" id="ProtNLM"/>
    </source>
</evidence>
<dbReference type="Proteomes" id="UP000215590">
    <property type="component" value="Unassembled WGS sequence"/>
</dbReference>
<protein>
    <recommendedName>
        <fullName evidence="4">DUF2946 domain-containing protein</fullName>
    </recommendedName>
</protein>
<evidence type="ECO:0000313" key="2">
    <source>
        <dbReference type="EMBL" id="OYR14965.1"/>
    </source>
</evidence>
<feature type="transmembrane region" description="Helical" evidence="1">
    <location>
        <begin position="12"/>
        <end position="31"/>
    </location>
</feature>
<keyword evidence="1" id="KW-0812">Transmembrane</keyword>
<gene>
    <name evidence="2" type="ORF">CEV31_3240</name>
</gene>
<proteinExistence type="predicted"/>
<dbReference type="EMBL" id="NNRJ01000051">
    <property type="protein sequence ID" value="OYR14965.1"/>
    <property type="molecule type" value="Genomic_DNA"/>
</dbReference>
<keyword evidence="1" id="KW-1133">Transmembrane helix</keyword>
<evidence type="ECO:0000313" key="3">
    <source>
        <dbReference type="Proteomes" id="UP000215590"/>
    </source>
</evidence>
<reference evidence="2 3" key="1">
    <citation type="submission" date="2017-07" db="EMBL/GenBank/DDBJ databases">
        <title>Phylogenetic study on the rhizospheric bacterium Ochrobactrum sp. A44.</title>
        <authorList>
            <person name="Krzyzanowska D.M."/>
            <person name="Ossowicki A."/>
            <person name="Rajewska M."/>
            <person name="Maciag T."/>
            <person name="Kaczynski Z."/>
            <person name="Czerwicka M."/>
            <person name="Jafra S."/>
        </authorList>
    </citation>
    <scope>NUCLEOTIDE SEQUENCE [LARGE SCALE GENOMIC DNA]</scope>
    <source>
        <strain evidence="2 3">DSM 7216</strain>
    </source>
</reference>
<sequence length="132" mass="13967">MSLKARVIGDKFEAILWVASIALVILFQGIITSYAQASMVAWSNGPIPVICSIHNAEATDTEAPLKDLARSCCSTLCQAACAVGTGVIGQTLAFAYNFIFVTAQYAGYFLVVGPPSHLATTYFPTGPPEVFS</sequence>
<dbReference type="AlphaFoldDB" id="A0A256FJD7"/>
<dbReference type="OrthoDB" id="8446590at2"/>
<comment type="caution">
    <text evidence="2">The sequence shown here is derived from an EMBL/GenBank/DDBJ whole genome shotgun (WGS) entry which is preliminary data.</text>
</comment>
<evidence type="ECO:0000256" key="1">
    <source>
        <dbReference type="SAM" id="Phobius"/>
    </source>
</evidence>
<keyword evidence="1" id="KW-0472">Membrane</keyword>
<organism evidence="2 3">
    <name type="scientific">Brucella thiophenivorans</name>
    <dbReference type="NCBI Taxonomy" id="571255"/>
    <lineage>
        <taxon>Bacteria</taxon>
        <taxon>Pseudomonadati</taxon>
        <taxon>Pseudomonadota</taxon>
        <taxon>Alphaproteobacteria</taxon>
        <taxon>Hyphomicrobiales</taxon>
        <taxon>Brucellaceae</taxon>
        <taxon>Brucella/Ochrobactrum group</taxon>
        <taxon>Brucella</taxon>
    </lineage>
</organism>
<accession>A0A256FJD7</accession>